<proteinExistence type="predicted"/>
<protein>
    <submittedName>
        <fullName evidence="1">Uncharacterized protein</fullName>
    </submittedName>
</protein>
<evidence type="ECO:0000313" key="1">
    <source>
        <dbReference type="EMBL" id="KAA1130960.1"/>
    </source>
</evidence>
<sequence length="70" mass="7621">MILVDFAAFVIPLNTPRRDHHAIAGVAGIIVAELAVEDIQHPLRPCLSVAQWPPAKHPTTFPHPSKSQPV</sequence>
<evidence type="ECO:0000313" key="2">
    <source>
        <dbReference type="Proteomes" id="UP000325313"/>
    </source>
</evidence>
<dbReference type="AlphaFoldDB" id="A0A5B0RYU4"/>
<dbReference type="Proteomes" id="UP000325313">
    <property type="component" value="Unassembled WGS sequence"/>
</dbReference>
<comment type="caution">
    <text evidence="1">The sequence shown here is derived from an EMBL/GenBank/DDBJ whole genome shotgun (WGS) entry which is preliminary data.</text>
</comment>
<organism evidence="1 2">
    <name type="scientific">Puccinia graminis f. sp. tritici</name>
    <dbReference type="NCBI Taxonomy" id="56615"/>
    <lineage>
        <taxon>Eukaryota</taxon>
        <taxon>Fungi</taxon>
        <taxon>Dikarya</taxon>
        <taxon>Basidiomycota</taxon>
        <taxon>Pucciniomycotina</taxon>
        <taxon>Pucciniomycetes</taxon>
        <taxon>Pucciniales</taxon>
        <taxon>Pucciniaceae</taxon>
        <taxon>Puccinia</taxon>
    </lineage>
</organism>
<accession>A0A5B0RYU4</accession>
<reference evidence="1 2" key="1">
    <citation type="submission" date="2019-05" db="EMBL/GenBank/DDBJ databases">
        <title>Emergence of the Ug99 lineage of the wheat stem rust pathogen through somatic hybridization.</title>
        <authorList>
            <person name="Li F."/>
            <person name="Upadhyaya N.M."/>
            <person name="Sperschneider J."/>
            <person name="Matny O."/>
            <person name="Nguyen-Phuc H."/>
            <person name="Mago R."/>
            <person name="Raley C."/>
            <person name="Miller M.E."/>
            <person name="Silverstein K.A.T."/>
            <person name="Henningsen E."/>
            <person name="Hirsch C.D."/>
            <person name="Visser B."/>
            <person name="Pretorius Z.A."/>
            <person name="Steffenson B.J."/>
            <person name="Schwessinger B."/>
            <person name="Dodds P.N."/>
            <person name="Figueroa M."/>
        </authorList>
    </citation>
    <scope>NUCLEOTIDE SEQUENCE [LARGE SCALE GENOMIC DNA]</scope>
    <source>
        <strain evidence="1 2">Ug99</strain>
    </source>
</reference>
<gene>
    <name evidence="1" type="ORF">PGTUg99_017188</name>
</gene>
<dbReference type="EMBL" id="VDEP01000105">
    <property type="protein sequence ID" value="KAA1130960.1"/>
    <property type="molecule type" value="Genomic_DNA"/>
</dbReference>
<name>A0A5B0RYU4_PUCGR</name>